<comment type="caution">
    <text evidence="2">The sequence shown here is derived from an EMBL/GenBank/DDBJ whole genome shotgun (WGS) entry which is preliminary data.</text>
</comment>
<evidence type="ECO:0000256" key="1">
    <source>
        <dbReference type="SAM" id="MobiDB-lite"/>
    </source>
</evidence>
<evidence type="ECO:0000313" key="3">
    <source>
        <dbReference type="Proteomes" id="UP000003861"/>
    </source>
</evidence>
<dbReference type="AlphaFoldDB" id="U2DZ72"/>
<reference evidence="2 3" key="2">
    <citation type="journal article" date="2013" name="PLoS ONE">
        <title>INDIGO - INtegrated Data Warehouse of MIcrobial GenOmes with Examples from the Red Sea Extremophiles.</title>
        <authorList>
            <person name="Alam I."/>
            <person name="Antunes A."/>
            <person name="Kamau A.A."/>
            <person name="Ba Alawi W."/>
            <person name="Kalkatawi M."/>
            <person name="Stingl U."/>
            <person name="Bajic V.B."/>
        </authorList>
    </citation>
    <scope>NUCLEOTIDE SEQUENCE [LARGE SCALE GENOMIC DNA]</scope>
    <source>
        <strain evidence="2 3">SARL4B</strain>
    </source>
</reference>
<protein>
    <submittedName>
        <fullName evidence="2">Uncharacterized protein</fullName>
    </submittedName>
</protein>
<dbReference type="EMBL" id="AFNT02000044">
    <property type="protein sequence ID" value="ERJ05086.1"/>
    <property type="molecule type" value="Genomic_DNA"/>
</dbReference>
<gene>
    <name evidence="2" type="ORF">HLRTI_002885</name>
</gene>
<accession>U2DZ72</accession>
<dbReference type="RefSeq" id="WP_008526570.1">
    <property type="nucleotide sequence ID" value="NZ_AFNT02000044.1"/>
</dbReference>
<dbReference type="Proteomes" id="UP000003861">
    <property type="component" value="Unassembled WGS sequence"/>
</dbReference>
<organism evidence="2 3">
    <name type="scientific">Halorhabdus tiamatea SARL4B</name>
    <dbReference type="NCBI Taxonomy" id="1033806"/>
    <lineage>
        <taxon>Archaea</taxon>
        <taxon>Methanobacteriati</taxon>
        <taxon>Methanobacteriota</taxon>
        <taxon>Stenosarchaea group</taxon>
        <taxon>Halobacteria</taxon>
        <taxon>Halobacteriales</taxon>
        <taxon>Haloarculaceae</taxon>
        <taxon>Halorhabdus</taxon>
    </lineage>
</organism>
<sequence length="167" mass="18890">MSRSGCQPGPDETLTDILSDDEAVDEMPAERVKEAWVKMKLYEVAKESYLEPRYGRQSMDNDDHDRLMEFFEDWGPQGVQTALKVYAGEAYDQGFVAEHNQRVMGENEAKAAISDVFDAITNTDLREETRVAAIREKLKSALRSCGMPRPKIARATVQNWKAERATA</sequence>
<feature type="region of interest" description="Disordered" evidence="1">
    <location>
        <begin position="1"/>
        <end position="25"/>
    </location>
</feature>
<reference evidence="2 3" key="1">
    <citation type="journal article" date="2011" name="J. Bacteriol.">
        <title>Genome sequence of Halorhabdus tiamatea, the first archaeon isolated from a deep-sea anoxic brine lake.</title>
        <authorList>
            <person name="Antunes A."/>
            <person name="Alam I."/>
            <person name="Bajic V.B."/>
            <person name="Stingl U."/>
        </authorList>
    </citation>
    <scope>NUCLEOTIDE SEQUENCE [LARGE SCALE GENOMIC DNA]</scope>
    <source>
        <strain evidence="2 3">SARL4B</strain>
    </source>
</reference>
<evidence type="ECO:0000313" key="2">
    <source>
        <dbReference type="EMBL" id="ERJ05086.1"/>
    </source>
</evidence>
<proteinExistence type="predicted"/>
<name>U2DZ72_9EURY</name>